<dbReference type="EMBL" id="CP092867">
    <property type="protein sequence ID" value="UYV67368.1"/>
    <property type="molecule type" value="Genomic_DNA"/>
</dbReference>
<gene>
    <name evidence="13" type="ORF">LAZ67_5000378</name>
</gene>
<keyword evidence="4 9" id="KW-0067">ATP-binding</keyword>
<feature type="compositionally biased region" description="Basic and acidic residues" evidence="10">
    <location>
        <begin position="34"/>
        <end position="43"/>
    </location>
</feature>
<dbReference type="InterPro" id="IPR033911">
    <property type="entry name" value="MetRS_core"/>
</dbReference>
<protein>
    <recommendedName>
        <fullName evidence="1">methionine--tRNA ligase</fullName>
        <ecNumber evidence="1">6.1.1.10</ecNumber>
    </recommendedName>
    <alternativeName>
        <fullName evidence="7">Methionyl-tRNA synthetase</fullName>
    </alternativeName>
</protein>
<dbReference type="SUPFAM" id="SSF52374">
    <property type="entry name" value="Nucleotidylyl transferase"/>
    <property type="match status" value="1"/>
</dbReference>
<evidence type="ECO:0000256" key="6">
    <source>
        <dbReference type="ARBA" id="ARBA00023146"/>
    </source>
</evidence>
<dbReference type="SUPFAM" id="SSF57770">
    <property type="entry name" value="Methionyl-tRNA synthetase (MetRS), Zn-domain"/>
    <property type="match status" value="1"/>
</dbReference>
<dbReference type="InterPro" id="IPR014758">
    <property type="entry name" value="Met-tRNA_synth"/>
</dbReference>
<dbReference type="Gene3D" id="3.30.420.10">
    <property type="entry name" value="Ribonuclease H-like superfamily/Ribonuclease H"/>
    <property type="match status" value="1"/>
</dbReference>
<dbReference type="Gene3D" id="2.170.220.10">
    <property type="match status" value="1"/>
</dbReference>
<feature type="domain" description="Methionyl-tRNA synthetase anticodon-binding" evidence="12">
    <location>
        <begin position="527"/>
        <end position="673"/>
    </location>
</feature>
<evidence type="ECO:0000256" key="4">
    <source>
        <dbReference type="ARBA" id="ARBA00022840"/>
    </source>
</evidence>
<comment type="catalytic activity">
    <reaction evidence="8">
        <text>tRNA(Met) + L-methionine + ATP = L-methionyl-tRNA(Met) + AMP + diphosphate</text>
        <dbReference type="Rhea" id="RHEA:13481"/>
        <dbReference type="Rhea" id="RHEA-COMP:9667"/>
        <dbReference type="Rhea" id="RHEA-COMP:9698"/>
        <dbReference type="ChEBI" id="CHEBI:30616"/>
        <dbReference type="ChEBI" id="CHEBI:33019"/>
        <dbReference type="ChEBI" id="CHEBI:57844"/>
        <dbReference type="ChEBI" id="CHEBI:78442"/>
        <dbReference type="ChEBI" id="CHEBI:78530"/>
        <dbReference type="ChEBI" id="CHEBI:456215"/>
        <dbReference type="EC" id="6.1.1.10"/>
    </reaction>
</comment>
<dbReference type="PRINTS" id="PR01041">
    <property type="entry name" value="TRNASYNTHMET"/>
</dbReference>
<dbReference type="CDD" id="cd07957">
    <property type="entry name" value="Anticodon_Ia_Met"/>
    <property type="match status" value="1"/>
</dbReference>
<evidence type="ECO:0000256" key="5">
    <source>
        <dbReference type="ARBA" id="ARBA00022917"/>
    </source>
</evidence>
<dbReference type="InterPro" id="IPR029038">
    <property type="entry name" value="MetRS_Zn"/>
</dbReference>
<dbReference type="Gene3D" id="3.40.50.620">
    <property type="entry name" value="HUPs"/>
    <property type="match status" value="1"/>
</dbReference>
<keyword evidence="3 9" id="KW-0547">Nucleotide-binding</keyword>
<dbReference type="Proteomes" id="UP001235939">
    <property type="component" value="Chromosome 05"/>
</dbReference>
<evidence type="ECO:0000256" key="8">
    <source>
        <dbReference type="ARBA" id="ARBA00047364"/>
    </source>
</evidence>
<accession>A0ABY6KF01</accession>
<dbReference type="InterPro" id="IPR009080">
    <property type="entry name" value="tRNAsynth_Ia_anticodon-bd"/>
</dbReference>
<keyword evidence="2 9" id="KW-0436">Ligase</keyword>
<reference evidence="13 14" key="1">
    <citation type="submission" date="2022-01" db="EMBL/GenBank/DDBJ databases">
        <title>A chromosomal length assembly of Cordylochernes scorpioides.</title>
        <authorList>
            <person name="Zeh D."/>
            <person name="Zeh J."/>
        </authorList>
    </citation>
    <scope>NUCLEOTIDE SEQUENCE [LARGE SCALE GENOMIC DNA]</scope>
    <source>
        <strain evidence="13">IN4F17</strain>
        <tissue evidence="13">Whole Body</tissue>
    </source>
</reference>
<evidence type="ECO:0000259" key="11">
    <source>
        <dbReference type="Pfam" id="PF09334"/>
    </source>
</evidence>
<dbReference type="NCBIfam" id="TIGR00398">
    <property type="entry name" value="metG"/>
    <property type="match status" value="1"/>
</dbReference>
<evidence type="ECO:0000256" key="3">
    <source>
        <dbReference type="ARBA" id="ARBA00022741"/>
    </source>
</evidence>
<dbReference type="InterPro" id="IPR036397">
    <property type="entry name" value="RNaseH_sf"/>
</dbReference>
<comment type="similarity">
    <text evidence="9">Belongs to the class-I aminoacyl-tRNA synthetase family.</text>
</comment>
<dbReference type="SUPFAM" id="SSF47323">
    <property type="entry name" value="Anticodon-binding domain of a subclass of class I aminoacyl-tRNA synthetases"/>
    <property type="match status" value="1"/>
</dbReference>
<evidence type="ECO:0000256" key="2">
    <source>
        <dbReference type="ARBA" id="ARBA00022598"/>
    </source>
</evidence>
<name>A0ABY6KF01_9ARAC</name>
<feature type="domain" description="Methionyl/Leucyl tRNA synthetase" evidence="11">
    <location>
        <begin position="235"/>
        <end position="511"/>
    </location>
</feature>
<evidence type="ECO:0000259" key="12">
    <source>
        <dbReference type="Pfam" id="PF19303"/>
    </source>
</evidence>
<proteinExistence type="inferred from homology"/>
<evidence type="ECO:0000313" key="14">
    <source>
        <dbReference type="Proteomes" id="UP001235939"/>
    </source>
</evidence>
<evidence type="ECO:0000256" key="7">
    <source>
        <dbReference type="ARBA" id="ARBA00030904"/>
    </source>
</evidence>
<dbReference type="EC" id="6.1.1.10" evidence="1"/>
<sequence>MEDQRICIKFSYGDAVMSRRRVFEWYKRFKESREETADNERSGRPSTSTTPEKVDKVLELVREDRRITVREVTEEAGISFGSTQSIMTDILGVRRLNAVLVPKDLTFDQKNARKETASLNLEATTDDPELLKRCRFKKEPRPKKARKAPSKVKVMLTVFFDYQSIVHHEFQQQGSTITADSYLGVLRRLREAIRQKRPELWWSKSWILHHDNAPAHTARSSCRTTQPLCSPNLPTESVEQLYCGSCERFLADRFVFGICPHCQYDDARGDQCDKCGKLINAPELKEPRCKVCDSRPTLKSSKHLFLDLPKIEPKLQEWLEKSTSTGQWTHLGKAITQSWIKTGLKPRCISRDLKWGTPVPLEGYENKVFYVWFDAPIGYLSITSEYTEDWEKWWKNPEEVELYQFMAKDNVPFHSVIFPSCLLGTEQNYTVVNHLSGISYLNYEDTKFSKSRGIGVFGTDCKETSISSDIWRFYLLFIRPESHDASFCWEDLMNKNNSDLLGNIGNFINRALTFVSKNFKGVVPEMQLNEADKLLIARINLNLQEYIDQMEKLVLRDAIRNILNIGRLGNLYIQVNEPWVLIKGTPEEKVRAGTIMGLSVNIACLLSLLLEPYLPVSVASLRSQLNYPAEATLGSAFQRYLAPGHKIGKPSPLFKKIEPSELEELQKRFQGKQQQ</sequence>
<dbReference type="Pfam" id="PF09334">
    <property type="entry name" value="tRNA-synt_1g"/>
    <property type="match status" value="1"/>
</dbReference>
<dbReference type="InterPro" id="IPR014729">
    <property type="entry name" value="Rossmann-like_a/b/a_fold"/>
</dbReference>
<evidence type="ECO:0000256" key="1">
    <source>
        <dbReference type="ARBA" id="ARBA00012838"/>
    </source>
</evidence>
<dbReference type="InterPro" id="IPR023458">
    <property type="entry name" value="Met-tRNA_ligase_1"/>
</dbReference>
<keyword evidence="14" id="KW-1185">Reference proteome</keyword>
<keyword evidence="6 9" id="KW-0030">Aminoacyl-tRNA synthetase</keyword>
<dbReference type="InterPro" id="IPR015413">
    <property type="entry name" value="Methionyl/Leucyl_tRNA_Synth"/>
</dbReference>
<evidence type="ECO:0000256" key="10">
    <source>
        <dbReference type="SAM" id="MobiDB-lite"/>
    </source>
</evidence>
<dbReference type="PANTHER" id="PTHR45765">
    <property type="entry name" value="METHIONINE--TRNA LIGASE"/>
    <property type="match status" value="1"/>
</dbReference>
<dbReference type="InterPro" id="IPR001888">
    <property type="entry name" value="Transposase_1"/>
</dbReference>
<feature type="region of interest" description="Disordered" evidence="10">
    <location>
        <begin position="34"/>
        <end position="53"/>
    </location>
</feature>
<dbReference type="Gene3D" id="1.10.730.10">
    <property type="entry name" value="Isoleucyl-tRNA Synthetase, Domain 1"/>
    <property type="match status" value="1"/>
</dbReference>
<evidence type="ECO:0000313" key="13">
    <source>
        <dbReference type="EMBL" id="UYV67368.1"/>
    </source>
</evidence>
<organism evidence="13 14">
    <name type="scientific">Cordylochernes scorpioides</name>
    <dbReference type="NCBI Taxonomy" id="51811"/>
    <lineage>
        <taxon>Eukaryota</taxon>
        <taxon>Metazoa</taxon>
        <taxon>Ecdysozoa</taxon>
        <taxon>Arthropoda</taxon>
        <taxon>Chelicerata</taxon>
        <taxon>Arachnida</taxon>
        <taxon>Pseudoscorpiones</taxon>
        <taxon>Cheliferoidea</taxon>
        <taxon>Chernetidae</taxon>
        <taxon>Cordylochernes</taxon>
    </lineage>
</organism>
<dbReference type="InterPro" id="IPR041872">
    <property type="entry name" value="Anticodon_Met"/>
</dbReference>
<dbReference type="PANTHER" id="PTHR45765:SF1">
    <property type="entry name" value="METHIONINE--TRNA LIGASE, CYTOPLASMIC"/>
    <property type="match status" value="1"/>
</dbReference>
<dbReference type="Pfam" id="PF19303">
    <property type="entry name" value="Anticodon_3"/>
    <property type="match status" value="1"/>
</dbReference>
<dbReference type="Pfam" id="PF01359">
    <property type="entry name" value="Transposase_1"/>
    <property type="match status" value="1"/>
</dbReference>
<evidence type="ECO:0000256" key="9">
    <source>
        <dbReference type="RuleBase" id="RU363039"/>
    </source>
</evidence>
<keyword evidence="5 9" id="KW-0648">Protein biosynthesis</keyword>